<accession>A0A151NA41</accession>
<dbReference type="Proteomes" id="UP000050525">
    <property type="component" value="Unassembled WGS sequence"/>
</dbReference>
<name>A0A151NA41_ALLMI</name>
<evidence type="ECO:0000313" key="3">
    <source>
        <dbReference type="Proteomes" id="UP000050525"/>
    </source>
</evidence>
<organism evidence="2 3">
    <name type="scientific">Alligator mississippiensis</name>
    <name type="common">American alligator</name>
    <dbReference type="NCBI Taxonomy" id="8496"/>
    <lineage>
        <taxon>Eukaryota</taxon>
        <taxon>Metazoa</taxon>
        <taxon>Chordata</taxon>
        <taxon>Craniata</taxon>
        <taxon>Vertebrata</taxon>
        <taxon>Euteleostomi</taxon>
        <taxon>Archelosauria</taxon>
        <taxon>Archosauria</taxon>
        <taxon>Crocodylia</taxon>
        <taxon>Alligatoridae</taxon>
        <taxon>Alligatorinae</taxon>
        <taxon>Alligator</taxon>
    </lineage>
</organism>
<comment type="caution">
    <text evidence="2">The sequence shown here is derived from an EMBL/GenBank/DDBJ whole genome shotgun (WGS) entry which is preliminary data.</text>
</comment>
<feature type="region of interest" description="Disordered" evidence="1">
    <location>
        <begin position="1"/>
        <end position="20"/>
    </location>
</feature>
<dbReference type="EMBL" id="AKHW03003682">
    <property type="protein sequence ID" value="KYO33702.1"/>
    <property type="molecule type" value="Genomic_DNA"/>
</dbReference>
<proteinExistence type="predicted"/>
<keyword evidence="3" id="KW-1185">Reference proteome</keyword>
<sequence length="82" mass="8981">MKELGFPSSAPGVAAESGEQCGPVYLPVGPCNRRILIGSREFYPALLTEGTVIKRWLESFGKTKRDISVTPKSTFYFKVAAK</sequence>
<evidence type="ECO:0000313" key="2">
    <source>
        <dbReference type="EMBL" id="KYO33702.1"/>
    </source>
</evidence>
<gene>
    <name evidence="2" type="ORF">Y1Q_0008832</name>
</gene>
<protein>
    <submittedName>
        <fullName evidence="2">Uncharacterized protein</fullName>
    </submittedName>
</protein>
<reference evidence="2 3" key="1">
    <citation type="journal article" date="2012" name="Genome Biol.">
        <title>Sequencing three crocodilian genomes to illuminate the evolution of archosaurs and amniotes.</title>
        <authorList>
            <person name="St John J.A."/>
            <person name="Braun E.L."/>
            <person name="Isberg S.R."/>
            <person name="Miles L.G."/>
            <person name="Chong A.Y."/>
            <person name="Gongora J."/>
            <person name="Dalzell P."/>
            <person name="Moran C."/>
            <person name="Bed'hom B."/>
            <person name="Abzhanov A."/>
            <person name="Burgess S.C."/>
            <person name="Cooksey A.M."/>
            <person name="Castoe T.A."/>
            <person name="Crawford N.G."/>
            <person name="Densmore L.D."/>
            <person name="Drew J.C."/>
            <person name="Edwards S.V."/>
            <person name="Faircloth B.C."/>
            <person name="Fujita M.K."/>
            <person name="Greenwold M.J."/>
            <person name="Hoffmann F.G."/>
            <person name="Howard J.M."/>
            <person name="Iguchi T."/>
            <person name="Janes D.E."/>
            <person name="Khan S.Y."/>
            <person name="Kohno S."/>
            <person name="de Koning A.J."/>
            <person name="Lance S.L."/>
            <person name="McCarthy F.M."/>
            <person name="McCormack J.E."/>
            <person name="Merchant M.E."/>
            <person name="Peterson D.G."/>
            <person name="Pollock D.D."/>
            <person name="Pourmand N."/>
            <person name="Raney B.J."/>
            <person name="Roessler K.A."/>
            <person name="Sanford J.R."/>
            <person name="Sawyer R.H."/>
            <person name="Schmidt C.J."/>
            <person name="Triplett E.W."/>
            <person name="Tuberville T.D."/>
            <person name="Venegas-Anaya M."/>
            <person name="Howard J.T."/>
            <person name="Jarvis E.D."/>
            <person name="Guillette L.J.Jr."/>
            <person name="Glenn T.C."/>
            <person name="Green R.E."/>
            <person name="Ray D.A."/>
        </authorList>
    </citation>
    <scope>NUCLEOTIDE SEQUENCE [LARGE SCALE GENOMIC DNA]</scope>
    <source>
        <strain evidence="2">KSC_2009_1</strain>
    </source>
</reference>
<dbReference type="AlphaFoldDB" id="A0A151NA41"/>
<evidence type="ECO:0000256" key="1">
    <source>
        <dbReference type="SAM" id="MobiDB-lite"/>
    </source>
</evidence>